<feature type="transmembrane region" description="Helical" evidence="6">
    <location>
        <begin position="21"/>
        <end position="42"/>
    </location>
</feature>
<gene>
    <name evidence="8" type="ORF">ACFSYJ_31035</name>
</gene>
<feature type="transmembrane region" description="Helical" evidence="6">
    <location>
        <begin position="145"/>
        <end position="163"/>
    </location>
</feature>
<dbReference type="InterPro" id="IPR036259">
    <property type="entry name" value="MFS_trans_sf"/>
</dbReference>
<reference evidence="9" key="1">
    <citation type="journal article" date="2019" name="Int. J. Syst. Evol. Microbiol.">
        <title>The Global Catalogue of Microorganisms (GCM) 10K type strain sequencing project: providing services to taxonomists for standard genome sequencing and annotation.</title>
        <authorList>
            <consortium name="The Broad Institute Genomics Platform"/>
            <consortium name="The Broad Institute Genome Sequencing Center for Infectious Disease"/>
            <person name="Wu L."/>
            <person name="Ma J."/>
        </authorList>
    </citation>
    <scope>NUCLEOTIDE SEQUENCE [LARGE SCALE GENOMIC DNA]</scope>
    <source>
        <strain evidence="9">CGMCC 4.7643</strain>
    </source>
</reference>
<evidence type="ECO:0000259" key="7">
    <source>
        <dbReference type="PROSITE" id="PS50850"/>
    </source>
</evidence>
<evidence type="ECO:0000256" key="4">
    <source>
        <dbReference type="ARBA" id="ARBA00022989"/>
    </source>
</evidence>
<dbReference type="PROSITE" id="PS50850">
    <property type="entry name" value="MFS"/>
    <property type="match status" value="1"/>
</dbReference>
<name>A0ABW5GQG9_9PSEU</name>
<evidence type="ECO:0000313" key="8">
    <source>
        <dbReference type="EMBL" id="MFD2463081.1"/>
    </source>
</evidence>
<keyword evidence="9" id="KW-1185">Reference proteome</keyword>
<dbReference type="Gene3D" id="1.20.1250.20">
    <property type="entry name" value="MFS general substrate transporter like domains"/>
    <property type="match status" value="1"/>
</dbReference>
<evidence type="ECO:0000256" key="5">
    <source>
        <dbReference type="ARBA" id="ARBA00023136"/>
    </source>
</evidence>
<dbReference type="Pfam" id="PF07690">
    <property type="entry name" value="MFS_1"/>
    <property type="match status" value="1"/>
</dbReference>
<feature type="transmembrane region" description="Helical" evidence="6">
    <location>
        <begin position="62"/>
        <end position="79"/>
    </location>
</feature>
<dbReference type="EMBL" id="JBHUKU010000020">
    <property type="protein sequence ID" value="MFD2463081.1"/>
    <property type="molecule type" value="Genomic_DNA"/>
</dbReference>
<feature type="transmembrane region" description="Helical" evidence="6">
    <location>
        <begin position="111"/>
        <end position="133"/>
    </location>
</feature>
<evidence type="ECO:0000256" key="2">
    <source>
        <dbReference type="ARBA" id="ARBA00022448"/>
    </source>
</evidence>
<feature type="transmembrane region" description="Helical" evidence="6">
    <location>
        <begin position="86"/>
        <end position="105"/>
    </location>
</feature>
<feature type="transmembrane region" description="Helical" evidence="6">
    <location>
        <begin position="207"/>
        <end position="225"/>
    </location>
</feature>
<keyword evidence="3 6" id="KW-0812">Transmembrane</keyword>
<dbReference type="InterPro" id="IPR011701">
    <property type="entry name" value="MFS"/>
</dbReference>
<dbReference type="RefSeq" id="WP_345392480.1">
    <property type="nucleotide sequence ID" value="NZ_BAABHG010000005.1"/>
</dbReference>
<evidence type="ECO:0000256" key="3">
    <source>
        <dbReference type="ARBA" id="ARBA00022692"/>
    </source>
</evidence>
<evidence type="ECO:0000256" key="6">
    <source>
        <dbReference type="SAM" id="Phobius"/>
    </source>
</evidence>
<keyword evidence="2" id="KW-0813">Transport</keyword>
<proteinExistence type="predicted"/>
<feature type="domain" description="Major facilitator superfamily (MFS) profile" evidence="7">
    <location>
        <begin position="20"/>
        <end position="460"/>
    </location>
</feature>
<dbReference type="PANTHER" id="PTHR42718">
    <property type="entry name" value="MAJOR FACILITATOR SUPERFAMILY MULTIDRUG TRANSPORTER MFSC"/>
    <property type="match status" value="1"/>
</dbReference>
<dbReference type="InterPro" id="IPR020846">
    <property type="entry name" value="MFS_dom"/>
</dbReference>
<dbReference type="Gene3D" id="1.20.1720.10">
    <property type="entry name" value="Multidrug resistance protein D"/>
    <property type="match status" value="1"/>
</dbReference>
<dbReference type="SUPFAM" id="SSF103473">
    <property type="entry name" value="MFS general substrate transporter"/>
    <property type="match status" value="1"/>
</dbReference>
<sequence>MAEVLDGVPETGARRRTGPGYLGVLLGVFTIVLDTTIVNVAVPRIEQDLHGTVTVLQWVVNGYNLMFAALLLSAGALADRLGGRRVFAIGLVAFAIASLACGFAPTPLTLVAARAAQGIGAALMLPTALALATQLHPEPAARGRALGRWAAVAGAATVLGPVVGGGLVDTLSWRAIFFVNVPVAVLALVLLLRNIPPGAKREGRFDLGGQLLSVLALAAIAVALTEAGPRGWGSAVVLLALLVAFGATAGLVLVERRTRAPMLPPDLVGRPRFTAASLVGLVLSVGIYGQMFVLSLYFQHERGASAWETGLSFLPFAAVTVAGPLLAGRFIGAGRARGTLVFGQLTGLAASVLLALSGPDTPYWTVAIGLVLLGLCQSASQPAVAATAMREAPERHAGIASGVLTSARQVGSVLGVALLGGLVSDEREFLSGMHVALFLVAALFAVGAVLASAALPAEARGSARASR</sequence>
<feature type="transmembrane region" description="Helical" evidence="6">
    <location>
        <begin position="339"/>
        <end position="357"/>
    </location>
</feature>
<keyword evidence="5 6" id="KW-0472">Membrane</keyword>
<feature type="transmembrane region" description="Helical" evidence="6">
    <location>
        <begin position="231"/>
        <end position="254"/>
    </location>
</feature>
<evidence type="ECO:0000313" key="9">
    <source>
        <dbReference type="Proteomes" id="UP001597419"/>
    </source>
</evidence>
<feature type="transmembrane region" description="Helical" evidence="6">
    <location>
        <begin position="310"/>
        <end position="327"/>
    </location>
</feature>
<comment type="subcellular location">
    <subcellularLocation>
        <location evidence="1">Cell membrane</location>
        <topology evidence="1">Multi-pass membrane protein</topology>
    </subcellularLocation>
</comment>
<feature type="transmembrane region" description="Helical" evidence="6">
    <location>
        <begin position="275"/>
        <end position="298"/>
    </location>
</feature>
<comment type="caution">
    <text evidence="8">The sequence shown here is derived from an EMBL/GenBank/DDBJ whole genome shotgun (WGS) entry which is preliminary data.</text>
</comment>
<evidence type="ECO:0000256" key="1">
    <source>
        <dbReference type="ARBA" id="ARBA00004651"/>
    </source>
</evidence>
<protein>
    <submittedName>
        <fullName evidence="8">MFS transporter</fullName>
    </submittedName>
</protein>
<organism evidence="8 9">
    <name type="scientific">Amycolatopsis samaneae</name>
    <dbReference type="NCBI Taxonomy" id="664691"/>
    <lineage>
        <taxon>Bacteria</taxon>
        <taxon>Bacillati</taxon>
        <taxon>Actinomycetota</taxon>
        <taxon>Actinomycetes</taxon>
        <taxon>Pseudonocardiales</taxon>
        <taxon>Pseudonocardiaceae</taxon>
        <taxon>Amycolatopsis</taxon>
    </lineage>
</organism>
<feature type="transmembrane region" description="Helical" evidence="6">
    <location>
        <begin position="397"/>
        <end position="423"/>
    </location>
</feature>
<accession>A0ABW5GQG9</accession>
<feature type="transmembrane region" description="Helical" evidence="6">
    <location>
        <begin position="363"/>
        <end position="385"/>
    </location>
</feature>
<dbReference type="CDD" id="cd17321">
    <property type="entry name" value="MFS_MMR_MDR_like"/>
    <property type="match status" value="1"/>
</dbReference>
<keyword evidence="4 6" id="KW-1133">Transmembrane helix</keyword>
<feature type="transmembrane region" description="Helical" evidence="6">
    <location>
        <begin position="175"/>
        <end position="195"/>
    </location>
</feature>
<dbReference type="Proteomes" id="UP001597419">
    <property type="component" value="Unassembled WGS sequence"/>
</dbReference>
<dbReference type="PANTHER" id="PTHR42718:SF9">
    <property type="entry name" value="MAJOR FACILITATOR SUPERFAMILY MULTIDRUG TRANSPORTER MFSC"/>
    <property type="match status" value="1"/>
</dbReference>
<feature type="transmembrane region" description="Helical" evidence="6">
    <location>
        <begin position="435"/>
        <end position="457"/>
    </location>
</feature>